<accession>A0A6A4VEU9</accession>
<dbReference type="EMBL" id="VIIS01002072">
    <property type="protein sequence ID" value="KAF0288962.1"/>
    <property type="molecule type" value="Genomic_DNA"/>
</dbReference>
<proteinExistence type="predicted"/>
<dbReference type="AlphaFoldDB" id="A0A6A4VEU9"/>
<dbReference type="Proteomes" id="UP000440578">
    <property type="component" value="Unassembled WGS sequence"/>
</dbReference>
<gene>
    <name evidence="2" type="ORF">FJT64_012709</name>
</gene>
<reference evidence="2 3" key="1">
    <citation type="submission" date="2019-07" db="EMBL/GenBank/DDBJ databases">
        <title>Draft genome assembly of a fouling barnacle, Amphibalanus amphitrite (Darwin, 1854): The first reference genome for Thecostraca.</title>
        <authorList>
            <person name="Kim W."/>
        </authorList>
    </citation>
    <scope>NUCLEOTIDE SEQUENCE [LARGE SCALE GENOMIC DNA]</scope>
    <source>
        <strain evidence="2">SNU_AA5</strain>
        <tissue evidence="2">Soma without cirri and trophi</tissue>
    </source>
</reference>
<evidence type="ECO:0000313" key="2">
    <source>
        <dbReference type="EMBL" id="KAF0288962.1"/>
    </source>
</evidence>
<feature type="region of interest" description="Disordered" evidence="1">
    <location>
        <begin position="220"/>
        <end position="243"/>
    </location>
</feature>
<evidence type="ECO:0000256" key="1">
    <source>
        <dbReference type="SAM" id="MobiDB-lite"/>
    </source>
</evidence>
<evidence type="ECO:0000313" key="3">
    <source>
        <dbReference type="Proteomes" id="UP000440578"/>
    </source>
</evidence>
<comment type="caution">
    <text evidence="2">The sequence shown here is derived from an EMBL/GenBank/DDBJ whole genome shotgun (WGS) entry which is preliminary data.</text>
</comment>
<name>A0A6A4VEU9_AMPAM</name>
<protein>
    <submittedName>
        <fullName evidence="2">Uncharacterized protein</fullName>
    </submittedName>
</protein>
<organism evidence="2 3">
    <name type="scientific">Amphibalanus amphitrite</name>
    <name type="common">Striped barnacle</name>
    <name type="synonym">Balanus amphitrite</name>
    <dbReference type="NCBI Taxonomy" id="1232801"/>
    <lineage>
        <taxon>Eukaryota</taxon>
        <taxon>Metazoa</taxon>
        <taxon>Ecdysozoa</taxon>
        <taxon>Arthropoda</taxon>
        <taxon>Crustacea</taxon>
        <taxon>Multicrustacea</taxon>
        <taxon>Cirripedia</taxon>
        <taxon>Thoracica</taxon>
        <taxon>Thoracicalcarea</taxon>
        <taxon>Balanomorpha</taxon>
        <taxon>Balanoidea</taxon>
        <taxon>Balanidae</taxon>
        <taxon>Amphibalaninae</taxon>
        <taxon>Amphibalanus</taxon>
    </lineage>
</organism>
<keyword evidence="3" id="KW-1185">Reference proteome</keyword>
<dbReference type="OrthoDB" id="6357129at2759"/>
<sequence length="335" mass="37296">MTVHTRDTEPLVVHNIAIQHTKSYVYLGSPISNASIHKQVSEQMELKQCQVRKFRSFLRKNNEAPFTVKKAVWDSALNASILYSCETWMTGSLKPVDQMYQHTLKDLVGVRYQTPSDLIYVETGIPPLSARVGQMQRNFLMKLQASTHFEGSPVQKAIELARVHACPMGQYIEKLLGSPHLSSPVAALSEVKAAHQGRTTMTLCGSVRNVPELQQVVTSRRMASDIHQSTSEMQRSERHGGMKSVSMRVIKKTTTLSHGQQKSRMESMMEQHDGRMIVPVRERPAIQHSVTSYPVVQLSAETGQRMWRAAPVGSVVFNGKATAPCAGLDGPYLEG</sequence>